<gene>
    <name evidence="2" type="ORF">SCF082_LOCUS37336</name>
</gene>
<feature type="transmembrane region" description="Helical" evidence="1">
    <location>
        <begin position="288"/>
        <end position="308"/>
    </location>
</feature>
<evidence type="ECO:0000256" key="1">
    <source>
        <dbReference type="SAM" id="Phobius"/>
    </source>
</evidence>
<dbReference type="EMBL" id="CAXAMM010037903">
    <property type="protein sequence ID" value="CAK9077905.1"/>
    <property type="molecule type" value="Genomic_DNA"/>
</dbReference>
<protein>
    <submittedName>
        <fullName evidence="2">Ephrin_rec_like domain-containing protein</fullName>
    </submittedName>
</protein>
<organism evidence="2 3">
    <name type="scientific">Durusdinium trenchii</name>
    <dbReference type="NCBI Taxonomy" id="1381693"/>
    <lineage>
        <taxon>Eukaryota</taxon>
        <taxon>Sar</taxon>
        <taxon>Alveolata</taxon>
        <taxon>Dinophyceae</taxon>
        <taxon>Suessiales</taxon>
        <taxon>Symbiodiniaceae</taxon>
        <taxon>Durusdinium</taxon>
    </lineage>
</organism>
<feature type="transmembrane region" description="Helical" evidence="1">
    <location>
        <begin position="29"/>
        <end position="51"/>
    </location>
</feature>
<feature type="transmembrane region" description="Helical" evidence="1">
    <location>
        <begin position="229"/>
        <end position="250"/>
    </location>
</feature>
<evidence type="ECO:0000313" key="2">
    <source>
        <dbReference type="EMBL" id="CAK9077905.1"/>
    </source>
</evidence>
<feature type="non-terminal residue" evidence="2">
    <location>
        <position position="1"/>
    </location>
</feature>
<evidence type="ECO:0000313" key="3">
    <source>
        <dbReference type="Proteomes" id="UP001642464"/>
    </source>
</evidence>
<feature type="transmembrane region" description="Helical" evidence="1">
    <location>
        <begin position="180"/>
        <end position="201"/>
    </location>
</feature>
<keyword evidence="1" id="KW-1133">Transmembrane helix</keyword>
<dbReference type="Proteomes" id="UP001642464">
    <property type="component" value="Unassembled WGS sequence"/>
</dbReference>
<name>A0ABP0PPF7_9DINO</name>
<keyword evidence="1" id="KW-0812">Transmembrane</keyword>
<keyword evidence="3" id="KW-1185">Reference proteome</keyword>
<comment type="caution">
    <text evidence="2">The sequence shown here is derived from an EMBL/GenBank/DDBJ whole genome shotgun (WGS) entry which is preliminary data.</text>
</comment>
<feature type="transmembrane region" description="Helical" evidence="1">
    <location>
        <begin position="256"/>
        <end position="276"/>
    </location>
</feature>
<reference evidence="2 3" key="1">
    <citation type="submission" date="2024-02" db="EMBL/GenBank/DDBJ databases">
        <authorList>
            <person name="Chen Y."/>
            <person name="Shah S."/>
            <person name="Dougan E. K."/>
            <person name="Thang M."/>
            <person name="Chan C."/>
        </authorList>
    </citation>
    <scope>NUCLEOTIDE SEQUENCE [LARGE SCALE GENOMIC DNA]</scope>
</reference>
<feature type="transmembrane region" description="Helical" evidence="1">
    <location>
        <begin position="320"/>
        <end position="344"/>
    </location>
</feature>
<feature type="transmembrane region" description="Helical" evidence="1">
    <location>
        <begin position="91"/>
        <end position="109"/>
    </location>
</feature>
<sequence length="483" mass="52843">VVAVVASLVLLPLLYYLASSKLTSKATVLFATTASVGMMVMSMQNLGLIGMMTVAWPEDLKGFFSVCQFLLLDIDSYGFSCLAGSSAAIRYLFSALMFPIGAAWLWLCYGMSRFLPTEHRWILPKTQSTCGAFLQVGFSTMSATALAPMMCYKHPNGLRSVLKYPEIICGSDEHSMILAIGWTFLIVFVLGFVALCTFAVTQVPRWSVEKKLDLVASVRFLVFRFRLDAWWFGVPLLVRGPLLSLPVVLATDYPPVQIIVIATILTAFLVMQMLFWPWKVPLLNLTDCTVSFCITLLVTTSSLSLKIVEGPMMVFAEGVSTIMLTGIFCAMGTMCAMTVSALIYRSALGGKQEMSIFNLGHGPSTRKVAAKMKALAKSLKEMELEDEGGLSTRLAALAVFDMNQVTSVITLLSTEVAPPAEDATTYKFNARINSASFDPALTKKKRPLPALQKAMETGMDADHQSETSDDVEALSEVVRSSWI</sequence>
<feature type="transmembrane region" description="Helical" evidence="1">
    <location>
        <begin position="130"/>
        <end position="150"/>
    </location>
</feature>
<keyword evidence="1" id="KW-0472">Membrane</keyword>
<proteinExistence type="predicted"/>
<accession>A0ABP0PPF7</accession>